<dbReference type="GO" id="GO:0005829">
    <property type="term" value="C:cytosol"/>
    <property type="evidence" value="ECO:0007669"/>
    <property type="project" value="TreeGrafter"/>
</dbReference>
<dbReference type="AlphaFoldDB" id="A0A3N4L470"/>
<dbReference type="EMBL" id="ML119105">
    <property type="protein sequence ID" value="RPB17704.1"/>
    <property type="molecule type" value="Genomic_DNA"/>
</dbReference>
<feature type="region of interest" description="Disordered" evidence="1">
    <location>
        <begin position="223"/>
        <end position="262"/>
    </location>
</feature>
<feature type="compositionally biased region" description="Low complexity" evidence="1">
    <location>
        <begin position="436"/>
        <end position="446"/>
    </location>
</feature>
<dbReference type="STRING" id="1392247.A0A3N4L470"/>
<dbReference type="InParanoid" id="A0A3N4L470"/>
<feature type="compositionally biased region" description="Low complexity" evidence="1">
    <location>
        <begin position="239"/>
        <end position="262"/>
    </location>
</feature>
<dbReference type="GO" id="GO:0051865">
    <property type="term" value="P:protein autoubiquitination"/>
    <property type="evidence" value="ECO:0007669"/>
    <property type="project" value="TreeGrafter"/>
</dbReference>
<dbReference type="GO" id="GO:0030332">
    <property type="term" value="F:cyclin binding"/>
    <property type="evidence" value="ECO:0007669"/>
    <property type="project" value="TreeGrafter"/>
</dbReference>
<dbReference type="GO" id="GO:0000209">
    <property type="term" value="P:protein polyubiquitination"/>
    <property type="evidence" value="ECO:0007669"/>
    <property type="project" value="TreeGrafter"/>
</dbReference>
<dbReference type="GO" id="GO:0031624">
    <property type="term" value="F:ubiquitin conjugating enzyme binding"/>
    <property type="evidence" value="ECO:0007669"/>
    <property type="project" value="TreeGrafter"/>
</dbReference>
<name>A0A3N4L470_9PEZI</name>
<keyword evidence="3" id="KW-1185">Reference proteome</keyword>
<sequence length="511" mass="54354">MLVFAAHSIVRPLPSTRCQQQNPTAPTLPTCPTIDKTSTELTRTSLCQSTISPAHLDSMSSSSSTSPPVPKPLFHAELLPLIRSVTICITLPTPSTPTTRLTLTSPTELLLAHNGTSTPLPLPGAVAVRVAAATLRASIPTGEKTLSYRLPIAAPAAAAPPSTEPAENYVPWSAPVLVQAGKSVSLMCKACACVIVDGTSVKNWKDLPSGNWAEMMEFWHCHKPGPDKKKQQQQTNGVHTNGVHANGHTNGGHTAATAAPTAAAAATNGEGARYGALQGGFGAEAGTVLVDLTYFLVAQADCVGVQVVESTQYPHGLYCTNCKAHLGATDPQTHSYSLNKWKLKLHLSAHGISEEYSYPVEPFLSAKLLALAEGEGVRRMLISSSSSPEEKNKLRLWLFSTDVRYTSSAVERPMRAVKVFYQEDDGQVGGDGQGDGQQQQQQQQQGTAMGSGGFEEVRLQGEMVVGLRERLEEGLGLEVAAGVGVGGFHGWKVGYLMRFERENTVVRGLVG</sequence>
<proteinExistence type="predicted"/>
<reference evidence="2 3" key="1">
    <citation type="journal article" date="2018" name="Nat. Ecol. Evol.">
        <title>Pezizomycetes genomes reveal the molecular basis of ectomycorrhizal truffle lifestyle.</title>
        <authorList>
            <person name="Murat C."/>
            <person name="Payen T."/>
            <person name="Noel B."/>
            <person name="Kuo A."/>
            <person name="Morin E."/>
            <person name="Chen J."/>
            <person name="Kohler A."/>
            <person name="Krizsan K."/>
            <person name="Balestrini R."/>
            <person name="Da Silva C."/>
            <person name="Montanini B."/>
            <person name="Hainaut M."/>
            <person name="Levati E."/>
            <person name="Barry K.W."/>
            <person name="Belfiori B."/>
            <person name="Cichocki N."/>
            <person name="Clum A."/>
            <person name="Dockter R.B."/>
            <person name="Fauchery L."/>
            <person name="Guy J."/>
            <person name="Iotti M."/>
            <person name="Le Tacon F."/>
            <person name="Lindquist E.A."/>
            <person name="Lipzen A."/>
            <person name="Malagnac F."/>
            <person name="Mello A."/>
            <person name="Molinier V."/>
            <person name="Miyauchi S."/>
            <person name="Poulain J."/>
            <person name="Riccioni C."/>
            <person name="Rubini A."/>
            <person name="Sitrit Y."/>
            <person name="Splivallo R."/>
            <person name="Traeger S."/>
            <person name="Wang M."/>
            <person name="Zifcakova L."/>
            <person name="Wipf D."/>
            <person name="Zambonelli A."/>
            <person name="Paolocci F."/>
            <person name="Nowrousian M."/>
            <person name="Ottonello S."/>
            <person name="Baldrian P."/>
            <person name="Spatafora J.W."/>
            <person name="Henrissat B."/>
            <person name="Nagy L.G."/>
            <person name="Aury J.M."/>
            <person name="Wincker P."/>
            <person name="Grigoriev I.V."/>
            <person name="Bonfante P."/>
            <person name="Martin F.M."/>
        </authorList>
    </citation>
    <scope>NUCLEOTIDE SEQUENCE [LARGE SCALE GENOMIC DNA]</scope>
    <source>
        <strain evidence="2 3">CCBAS932</strain>
    </source>
</reference>
<evidence type="ECO:0000313" key="2">
    <source>
        <dbReference type="EMBL" id="RPB17704.1"/>
    </source>
</evidence>
<evidence type="ECO:0000256" key="1">
    <source>
        <dbReference type="SAM" id="MobiDB-lite"/>
    </source>
</evidence>
<dbReference type="GO" id="GO:0000151">
    <property type="term" value="C:ubiquitin ligase complex"/>
    <property type="evidence" value="ECO:0007669"/>
    <property type="project" value="TreeGrafter"/>
</dbReference>
<evidence type="ECO:0008006" key="4">
    <source>
        <dbReference type="Google" id="ProtNLM"/>
    </source>
</evidence>
<gene>
    <name evidence="2" type="ORF">P167DRAFT_601506</name>
</gene>
<dbReference type="Pfam" id="PF09814">
    <property type="entry name" value="HECT_2"/>
    <property type="match status" value="1"/>
</dbReference>
<dbReference type="Proteomes" id="UP000277580">
    <property type="component" value="Unassembled WGS sequence"/>
</dbReference>
<evidence type="ECO:0000313" key="3">
    <source>
        <dbReference type="Proteomes" id="UP000277580"/>
    </source>
</evidence>
<dbReference type="GO" id="GO:0006513">
    <property type="term" value="P:protein monoubiquitination"/>
    <property type="evidence" value="ECO:0007669"/>
    <property type="project" value="TreeGrafter"/>
</dbReference>
<dbReference type="GO" id="GO:0005634">
    <property type="term" value="C:nucleus"/>
    <property type="evidence" value="ECO:0007669"/>
    <property type="project" value="TreeGrafter"/>
</dbReference>
<dbReference type="GO" id="GO:0061630">
    <property type="term" value="F:ubiquitin protein ligase activity"/>
    <property type="evidence" value="ECO:0007669"/>
    <property type="project" value="TreeGrafter"/>
</dbReference>
<dbReference type="OrthoDB" id="386949at2759"/>
<protein>
    <recommendedName>
        <fullName evidence="4">Ubiquitin-conjugating enzyme E2-binding protein</fullName>
    </recommendedName>
</protein>
<dbReference type="GO" id="GO:0043161">
    <property type="term" value="P:proteasome-mediated ubiquitin-dependent protein catabolic process"/>
    <property type="evidence" value="ECO:0007669"/>
    <property type="project" value="TreeGrafter"/>
</dbReference>
<dbReference type="PANTHER" id="PTHR31531:SF2">
    <property type="entry name" value="E3 UBIQUITIN-PROTEIN LIGASE E3D"/>
    <property type="match status" value="1"/>
</dbReference>
<dbReference type="PANTHER" id="PTHR31531">
    <property type="entry name" value="E3 UBIQUITIN-PROTEIN LIGASE E3D FAMILY MEMBER"/>
    <property type="match status" value="1"/>
</dbReference>
<feature type="region of interest" description="Disordered" evidence="1">
    <location>
        <begin position="427"/>
        <end position="450"/>
    </location>
</feature>
<dbReference type="InterPro" id="IPR019193">
    <property type="entry name" value="UBQ-conj_enz_E2-bd_prot"/>
</dbReference>
<organism evidence="2 3">
    <name type="scientific">Morchella conica CCBAS932</name>
    <dbReference type="NCBI Taxonomy" id="1392247"/>
    <lineage>
        <taxon>Eukaryota</taxon>
        <taxon>Fungi</taxon>
        <taxon>Dikarya</taxon>
        <taxon>Ascomycota</taxon>
        <taxon>Pezizomycotina</taxon>
        <taxon>Pezizomycetes</taxon>
        <taxon>Pezizales</taxon>
        <taxon>Morchellaceae</taxon>
        <taxon>Morchella</taxon>
    </lineage>
</organism>
<accession>A0A3N4L470</accession>